<sequence length="255" mass="29047">MGESKEEQEIVIPKFGENFMKVVIEPSVVGMYTGSIVVTNLLNGVKALNFILKADISQEVTFLVLSSSPIDFGTFSVNTERQGVLKIQNTSTRDLQYTVTSDGVTVVDECDGVVPGYEGLIDIRRNERTSNALNSNEREHLESSREKLLRDIRVCKRKGRRRAQEFLERRLGNINKRLAEDQEVPSQELPLHNTNHFDQTMATGPKKTPCPSFQIWVVDYARRRRKIGFVIHNKSTRRMKTSPNTSYRAVSFESH</sequence>
<dbReference type="AlphaFoldDB" id="A0A196S8I5"/>
<name>A0A196S8I5_BLAHN</name>
<accession>A0A196S8I5</accession>
<reference evidence="1 2" key="1">
    <citation type="submission" date="2016-05" db="EMBL/GenBank/DDBJ databases">
        <title>Nuclear genome of Blastocystis sp. subtype 1 NandII.</title>
        <authorList>
            <person name="Gentekaki E."/>
            <person name="Curtis B."/>
            <person name="Stairs C."/>
            <person name="Eme L."/>
            <person name="Herman E."/>
            <person name="Klimes V."/>
            <person name="Arias M.C."/>
            <person name="Elias M."/>
            <person name="Hilliou F."/>
            <person name="Klute M."/>
            <person name="Malik S.-B."/>
            <person name="Pightling A."/>
            <person name="Rachubinski R."/>
            <person name="Salas D."/>
            <person name="Schlacht A."/>
            <person name="Suga H."/>
            <person name="Archibald J."/>
            <person name="Ball S.G."/>
            <person name="Clark G."/>
            <person name="Dacks J."/>
            <person name="Van Der Giezen M."/>
            <person name="Tsaousis A."/>
            <person name="Roger A."/>
        </authorList>
    </citation>
    <scope>NUCLEOTIDE SEQUENCE [LARGE SCALE GENOMIC DNA]</scope>
    <source>
        <strain evidence="2">ATCC 50177 / NandII</strain>
    </source>
</reference>
<evidence type="ECO:0000313" key="2">
    <source>
        <dbReference type="Proteomes" id="UP000078348"/>
    </source>
</evidence>
<dbReference type="EMBL" id="LXWW01000421">
    <property type="protein sequence ID" value="OAO13343.1"/>
    <property type="molecule type" value="Genomic_DNA"/>
</dbReference>
<dbReference type="InterPro" id="IPR013783">
    <property type="entry name" value="Ig-like_fold"/>
</dbReference>
<dbReference type="Gene3D" id="2.60.40.10">
    <property type="entry name" value="Immunoglobulins"/>
    <property type="match status" value="1"/>
</dbReference>
<organism evidence="1 2">
    <name type="scientific">Blastocystis sp. subtype 1 (strain ATCC 50177 / NandII)</name>
    <dbReference type="NCBI Taxonomy" id="478820"/>
    <lineage>
        <taxon>Eukaryota</taxon>
        <taxon>Sar</taxon>
        <taxon>Stramenopiles</taxon>
        <taxon>Bigyra</taxon>
        <taxon>Opalozoa</taxon>
        <taxon>Opalinata</taxon>
        <taxon>Blastocystidae</taxon>
        <taxon>Blastocystis</taxon>
    </lineage>
</organism>
<evidence type="ECO:0000313" key="1">
    <source>
        <dbReference type="EMBL" id="OAO13343.1"/>
    </source>
</evidence>
<dbReference type="PANTHER" id="PTHR39211:SF1">
    <property type="entry name" value="ABNORMAL SPINDLE-LIKE MICROCEPHALY-ASSOCIATED PROTEIN ASH DOMAIN-CONTAINING PROTEIN"/>
    <property type="match status" value="1"/>
</dbReference>
<dbReference type="PANTHER" id="PTHR39211">
    <property type="entry name" value="CHROMOSOME 7, WHOLE GENOME SHOTGUN SEQUENCE"/>
    <property type="match status" value="1"/>
</dbReference>
<dbReference type="Proteomes" id="UP000078348">
    <property type="component" value="Unassembled WGS sequence"/>
</dbReference>
<keyword evidence="2" id="KW-1185">Reference proteome</keyword>
<protein>
    <submittedName>
        <fullName evidence="1">Uncharacterized protein</fullName>
    </submittedName>
</protein>
<gene>
    <name evidence="1" type="ORF">AV274_5018</name>
</gene>
<proteinExistence type="predicted"/>
<comment type="caution">
    <text evidence="1">The sequence shown here is derived from an EMBL/GenBank/DDBJ whole genome shotgun (WGS) entry which is preliminary data.</text>
</comment>